<proteinExistence type="predicted"/>
<organism evidence="2 3">
    <name type="scientific">Kwoniella shandongensis</name>
    <dbReference type="NCBI Taxonomy" id="1734106"/>
    <lineage>
        <taxon>Eukaryota</taxon>
        <taxon>Fungi</taxon>
        <taxon>Dikarya</taxon>
        <taxon>Basidiomycota</taxon>
        <taxon>Agaricomycotina</taxon>
        <taxon>Tremellomycetes</taxon>
        <taxon>Tremellales</taxon>
        <taxon>Cryptococcaceae</taxon>
        <taxon>Kwoniella</taxon>
    </lineage>
</organism>
<dbReference type="KEGG" id="ksn:43589710"/>
<feature type="compositionally biased region" description="Low complexity" evidence="1">
    <location>
        <begin position="86"/>
        <end position="96"/>
    </location>
</feature>
<dbReference type="Proteomes" id="UP000322225">
    <property type="component" value="Chromosome 6"/>
</dbReference>
<dbReference type="SUPFAM" id="SSF54928">
    <property type="entry name" value="RNA-binding domain, RBD"/>
    <property type="match status" value="1"/>
</dbReference>
<evidence type="ECO:0000256" key="1">
    <source>
        <dbReference type="SAM" id="MobiDB-lite"/>
    </source>
</evidence>
<feature type="region of interest" description="Disordered" evidence="1">
    <location>
        <begin position="326"/>
        <end position="348"/>
    </location>
</feature>
<sequence>MVRERSNKPYQRSEPHRKANPDAPGSWKHDLHQSVKSSLASRLSSSSASGPVRQSSLAARISGGQGKELLPSSSSGSVKLHGFDRPLPANPNNLNAGVELLPSTGGGRTTRAPTRSVNNKGRELLNAALGVNAGIQQRREVRRAQPAAIQQQPVQQVSIMGAARGTTWVRVENLALGTTAEDVISAFAPLPVLEAKLSSPPNSDLVSVDLELEQRSAAEDLIRQYHGVVADGNTLSVTIVNTGLKNRLGGGGGGARTTVAIPAAATTSAAGQELLGPPSSGKLYSDTVLASNPNAAAITLSDGSSFTPRQQRSEAWIVGGPSLAQRMDRRGRGRGQIGGGSYADMMVD</sequence>
<protein>
    <submittedName>
        <fullName evidence="2">Uncharacterized protein</fullName>
    </submittedName>
</protein>
<dbReference type="GO" id="GO:0003676">
    <property type="term" value="F:nucleic acid binding"/>
    <property type="evidence" value="ECO:0007669"/>
    <property type="project" value="InterPro"/>
</dbReference>
<keyword evidence="3" id="KW-1185">Reference proteome</keyword>
<dbReference type="AlphaFoldDB" id="A0A5M6BYZ9"/>
<dbReference type="RefSeq" id="XP_031860050.1">
    <property type="nucleotide sequence ID" value="XM_032005561.1"/>
</dbReference>
<feature type="region of interest" description="Disordered" evidence="1">
    <location>
        <begin position="1"/>
        <end position="115"/>
    </location>
</feature>
<accession>A0A5M6BYZ9</accession>
<evidence type="ECO:0000313" key="3">
    <source>
        <dbReference type="Proteomes" id="UP000322225"/>
    </source>
</evidence>
<feature type="compositionally biased region" description="Low complexity" evidence="1">
    <location>
        <begin position="37"/>
        <end position="49"/>
    </location>
</feature>
<reference evidence="2" key="1">
    <citation type="submission" date="2017-08" db="EMBL/GenBank/DDBJ databases">
        <authorList>
            <person name="Cuomo C."/>
            <person name="Billmyre B."/>
            <person name="Heitman J."/>
        </authorList>
    </citation>
    <scope>NUCLEOTIDE SEQUENCE</scope>
    <source>
        <strain evidence="2">CBS 12478</strain>
    </source>
</reference>
<dbReference type="GeneID" id="43589710"/>
<evidence type="ECO:0000313" key="2">
    <source>
        <dbReference type="EMBL" id="WWD18877.1"/>
    </source>
</evidence>
<name>A0A5M6BYZ9_9TREE</name>
<dbReference type="InterPro" id="IPR035979">
    <property type="entry name" value="RBD_domain_sf"/>
</dbReference>
<gene>
    <name evidence="2" type="ORF">CI109_103332</name>
</gene>
<dbReference type="OrthoDB" id="6159137at2759"/>
<dbReference type="EMBL" id="CP144056">
    <property type="protein sequence ID" value="WWD18877.1"/>
    <property type="molecule type" value="Genomic_DNA"/>
</dbReference>
<feature type="compositionally biased region" description="Basic and acidic residues" evidence="1">
    <location>
        <begin position="1"/>
        <end position="20"/>
    </location>
</feature>
<reference evidence="2" key="2">
    <citation type="submission" date="2024-01" db="EMBL/GenBank/DDBJ databases">
        <title>Comparative genomics of Cryptococcus and Kwoniella reveals pathogenesis evolution and contrasting modes of karyotype evolution via chromosome fusion or intercentromeric recombination.</title>
        <authorList>
            <person name="Coelho M.A."/>
            <person name="David-Palma M."/>
            <person name="Shea T."/>
            <person name="Bowers K."/>
            <person name="McGinley-Smith S."/>
            <person name="Mohammad A.W."/>
            <person name="Gnirke A."/>
            <person name="Yurkov A.M."/>
            <person name="Nowrousian M."/>
            <person name="Sun S."/>
            <person name="Cuomo C.A."/>
            <person name="Heitman J."/>
        </authorList>
    </citation>
    <scope>NUCLEOTIDE SEQUENCE</scope>
    <source>
        <strain evidence="2">CBS 12478</strain>
    </source>
</reference>